<evidence type="ECO:0000256" key="6">
    <source>
        <dbReference type="ARBA" id="ARBA00023136"/>
    </source>
</evidence>
<evidence type="ECO:0000256" key="2">
    <source>
        <dbReference type="ARBA" id="ARBA00022448"/>
    </source>
</evidence>
<feature type="transmembrane region" description="Helical" evidence="7">
    <location>
        <begin position="28"/>
        <end position="48"/>
    </location>
</feature>
<keyword evidence="9" id="KW-1185">Reference proteome</keyword>
<feature type="transmembrane region" description="Helical" evidence="7">
    <location>
        <begin position="340"/>
        <end position="363"/>
    </location>
</feature>
<dbReference type="GO" id="GO:0005886">
    <property type="term" value="C:plasma membrane"/>
    <property type="evidence" value="ECO:0007669"/>
    <property type="project" value="UniProtKB-SubCell"/>
</dbReference>
<keyword evidence="2" id="KW-0813">Transport</keyword>
<dbReference type="Pfam" id="PF01554">
    <property type="entry name" value="MatE"/>
    <property type="match status" value="2"/>
</dbReference>
<keyword evidence="6 7" id="KW-0472">Membrane</keyword>
<dbReference type="Proteomes" id="UP000268233">
    <property type="component" value="Unassembled WGS sequence"/>
</dbReference>
<gene>
    <name evidence="8" type="ORF">BDK61_3889</name>
</gene>
<name>A0A495QVX4_9EURY</name>
<feature type="transmembrane region" description="Helical" evidence="7">
    <location>
        <begin position="221"/>
        <end position="243"/>
    </location>
</feature>
<keyword evidence="3" id="KW-1003">Cell membrane</keyword>
<comment type="subcellular location">
    <subcellularLocation>
        <location evidence="1">Cell membrane</location>
        <topology evidence="1">Multi-pass membrane protein</topology>
    </subcellularLocation>
</comment>
<dbReference type="InterPro" id="IPR002528">
    <property type="entry name" value="MATE_fam"/>
</dbReference>
<proteinExistence type="predicted"/>
<evidence type="ECO:0000256" key="7">
    <source>
        <dbReference type="SAM" id="Phobius"/>
    </source>
</evidence>
<dbReference type="GO" id="GO:0015297">
    <property type="term" value="F:antiporter activity"/>
    <property type="evidence" value="ECO:0007669"/>
    <property type="project" value="InterPro"/>
</dbReference>
<feature type="transmembrane region" description="Helical" evidence="7">
    <location>
        <begin position="413"/>
        <end position="433"/>
    </location>
</feature>
<reference evidence="8 9" key="1">
    <citation type="submission" date="2018-10" db="EMBL/GenBank/DDBJ databases">
        <title>Genomic Encyclopedia of Archaeal and Bacterial Type Strains, Phase II (KMG-II): from individual species to whole genera.</title>
        <authorList>
            <person name="Goeker M."/>
        </authorList>
    </citation>
    <scope>NUCLEOTIDE SEQUENCE [LARGE SCALE GENOMIC DNA]</scope>
    <source>
        <strain evidence="8 9">DSM 11927</strain>
    </source>
</reference>
<organism evidence="8 9">
    <name type="scientific">Haloarcula quadrata</name>
    <dbReference type="NCBI Taxonomy" id="182779"/>
    <lineage>
        <taxon>Archaea</taxon>
        <taxon>Methanobacteriati</taxon>
        <taxon>Methanobacteriota</taxon>
        <taxon>Stenosarchaea group</taxon>
        <taxon>Halobacteria</taxon>
        <taxon>Halobacteriales</taxon>
        <taxon>Haloarculaceae</taxon>
        <taxon>Haloarcula</taxon>
    </lineage>
</organism>
<evidence type="ECO:0000313" key="8">
    <source>
        <dbReference type="EMBL" id="RKS78232.1"/>
    </source>
</evidence>
<dbReference type="PANTHER" id="PTHR43549:SF2">
    <property type="entry name" value="MULTIDRUG RESISTANCE PROTEIN NORM-RELATED"/>
    <property type="match status" value="1"/>
</dbReference>
<feature type="transmembrane region" description="Helical" evidence="7">
    <location>
        <begin position="264"/>
        <end position="292"/>
    </location>
</feature>
<feature type="transmembrane region" description="Helical" evidence="7">
    <location>
        <begin position="147"/>
        <end position="167"/>
    </location>
</feature>
<evidence type="ECO:0000313" key="9">
    <source>
        <dbReference type="Proteomes" id="UP000268233"/>
    </source>
</evidence>
<dbReference type="GO" id="GO:0042910">
    <property type="term" value="F:xenobiotic transmembrane transporter activity"/>
    <property type="evidence" value="ECO:0007669"/>
    <property type="project" value="InterPro"/>
</dbReference>
<sequence>MGIGSRVRSLFKGPEEFDLTSGGIGKPLFFLSMPIVITNLFQTAYNLADTFWLGQYSTDALAAISFAFPMVFLLISLGMGISVAGSVLVAQFTGAGEEREAEYAASQTVTFAVIVSFGLGIVGYLGVDTFLSLMGASEDVLPMATSYMEVISLGLLFMFGFFVFVALMRGYGDTITPMLVMFGSVVLNIIIDPFLIFGWTVVENAPLVGTISFPELGIEGAAIATVFSRALALVVGLAIMFRGNRGVQIHLRDMAPDLSYLRRLVRIGLPASIEGTGRALSMNLLLVIVAMFPDTVVAAYGIGTRVFSVVFLPAIAVARGVETMTGQNMGADRPDRAAKAAGLAATVLFGVLSLAGVLVWFTAAPIADLFTTDPEVVEITTQFLRYVALSFGFIGIMRAYTGSFRGAGKTLTAAAISVLMLGVIRFPIAWFAAVPFGETGIWISFAVSNVAGAIIAYGWYRRGTWRDSDLTETKVDIDEAGIEMSADGD</sequence>
<evidence type="ECO:0000256" key="3">
    <source>
        <dbReference type="ARBA" id="ARBA00022475"/>
    </source>
</evidence>
<comment type="caution">
    <text evidence="8">The sequence shown here is derived from an EMBL/GenBank/DDBJ whole genome shotgun (WGS) entry which is preliminary data.</text>
</comment>
<keyword evidence="5 7" id="KW-1133">Transmembrane helix</keyword>
<dbReference type="InterPro" id="IPR048279">
    <property type="entry name" value="MdtK-like"/>
</dbReference>
<dbReference type="PIRSF" id="PIRSF006603">
    <property type="entry name" value="DinF"/>
    <property type="match status" value="1"/>
</dbReference>
<dbReference type="PANTHER" id="PTHR43549">
    <property type="entry name" value="MULTIDRUG RESISTANCE PROTEIN YPNP-RELATED"/>
    <property type="match status" value="1"/>
</dbReference>
<feature type="transmembrane region" description="Helical" evidence="7">
    <location>
        <begin position="298"/>
        <end position="319"/>
    </location>
</feature>
<feature type="transmembrane region" description="Helical" evidence="7">
    <location>
        <begin position="179"/>
        <end position="201"/>
    </location>
</feature>
<dbReference type="CDD" id="cd13142">
    <property type="entry name" value="MATE_like_12"/>
    <property type="match status" value="1"/>
</dbReference>
<dbReference type="InterPro" id="IPR052031">
    <property type="entry name" value="Membrane_Transporter-Flippase"/>
</dbReference>
<evidence type="ECO:0000256" key="5">
    <source>
        <dbReference type="ARBA" id="ARBA00022989"/>
    </source>
</evidence>
<feature type="transmembrane region" description="Helical" evidence="7">
    <location>
        <begin position="60"/>
        <end position="89"/>
    </location>
</feature>
<feature type="transmembrane region" description="Helical" evidence="7">
    <location>
        <begin position="439"/>
        <end position="460"/>
    </location>
</feature>
<dbReference type="NCBIfam" id="TIGR00797">
    <property type="entry name" value="matE"/>
    <property type="match status" value="1"/>
</dbReference>
<evidence type="ECO:0000256" key="4">
    <source>
        <dbReference type="ARBA" id="ARBA00022692"/>
    </source>
</evidence>
<feature type="transmembrane region" description="Helical" evidence="7">
    <location>
        <begin position="109"/>
        <end position="127"/>
    </location>
</feature>
<dbReference type="RefSeq" id="WP_007190581.1">
    <property type="nucleotide sequence ID" value="NZ_RBWW01000002.1"/>
</dbReference>
<feature type="transmembrane region" description="Helical" evidence="7">
    <location>
        <begin position="383"/>
        <end position="401"/>
    </location>
</feature>
<keyword evidence="4 7" id="KW-0812">Transmembrane</keyword>
<dbReference type="AlphaFoldDB" id="A0A495QVX4"/>
<evidence type="ECO:0000256" key="1">
    <source>
        <dbReference type="ARBA" id="ARBA00004651"/>
    </source>
</evidence>
<protein>
    <submittedName>
        <fullName evidence="8">Putative MATE family efflux protein</fullName>
    </submittedName>
</protein>
<dbReference type="EMBL" id="RBWW01000002">
    <property type="protein sequence ID" value="RKS78232.1"/>
    <property type="molecule type" value="Genomic_DNA"/>
</dbReference>
<accession>A0A495QVX4</accession>